<evidence type="ECO:0008006" key="5">
    <source>
        <dbReference type="Google" id="ProtNLM"/>
    </source>
</evidence>
<dbReference type="EMBL" id="SUKA01000003">
    <property type="protein sequence ID" value="TJY65451.1"/>
    <property type="molecule type" value="Genomic_DNA"/>
</dbReference>
<dbReference type="RefSeq" id="WP_136820580.1">
    <property type="nucleotide sequence ID" value="NZ_BMJX01000003.1"/>
</dbReference>
<keyword evidence="4" id="KW-1185">Reference proteome</keyword>
<feature type="compositionally biased region" description="Basic and acidic residues" evidence="1">
    <location>
        <begin position="39"/>
        <end position="48"/>
    </location>
</feature>
<feature type="signal peptide" evidence="2">
    <location>
        <begin position="1"/>
        <end position="24"/>
    </location>
</feature>
<proteinExistence type="predicted"/>
<organism evidence="3 4">
    <name type="scientific">Sphingobacterium alkalisoli</name>
    <dbReference type="NCBI Taxonomy" id="1874115"/>
    <lineage>
        <taxon>Bacteria</taxon>
        <taxon>Pseudomonadati</taxon>
        <taxon>Bacteroidota</taxon>
        <taxon>Sphingobacteriia</taxon>
        <taxon>Sphingobacteriales</taxon>
        <taxon>Sphingobacteriaceae</taxon>
        <taxon>Sphingobacterium</taxon>
    </lineage>
</organism>
<sequence>MKELLRVIILIVLVCTLYALNQNASTQDSQTLSPQNNENQEHVSDDKNASTLTKKAATKLATSTAGNNNNTTSKTRKPSAKETLARNHITGPRGGCYYINSNGNKTYVDRSFCR</sequence>
<reference evidence="3 4" key="1">
    <citation type="submission" date="2019-04" db="EMBL/GenBank/DDBJ databases">
        <title>Sphingobacterium olei sp. nov., isolated from oil-contaminated soil.</title>
        <authorList>
            <person name="Liu B."/>
        </authorList>
    </citation>
    <scope>NUCLEOTIDE SEQUENCE [LARGE SCALE GENOMIC DNA]</scope>
    <source>
        <strain evidence="3 4">Y3L14</strain>
    </source>
</reference>
<comment type="caution">
    <text evidence="3">The sequence shown here is derived from an EMBL/GenBank/DDBJ whole genome shotgun (WGS) entry which is preliminary data.</text>
</comment>
<feature type="chain" id="PRO_5020980066" description="PBCV-specific basic adaptor domain-containing protein" evidence="2">
    <location>
        <begin position="25"/>
        <end position="114"/>
    </location>
</feature>
<evidence type="ECO:0000313" key="3">
    <source>
        <dbReference type="EMBL" id="TJY65451.1"/>
    </source>
</evidence>
<feature type="region of interest" description="Disordered" evidence="1">
    <location>
        <begin position="26"/>
        <end position="92"/>
    </location>
</feature>
<dbReference type="Proteomes" id="UP000309872">
    <property type="component" value="Unassembled WGS sequence"/>
</dbReference>
<evidence type="ECO:0000256" key="2">
    <source>
        <dbReference type="SAM" id="SignalP"/>
    </source>
</evidence>
<evidence type="ECO:0000256" key="1">
    <source>
        <dbReference type="SAM" id="MobiDB-lite"/>
    </source>
</evidence>
<name>A0A4U0H1I7_9SPHI</name>
<dbReference type="AlphaFoldDB" id="A0A4U0H1I7"/>
<gene>
    <name evidence="3" type="ORF">FAZ19_09910</name>
</gene>
<protein>
    <recommendedName>
        <fullName evidence="5">PBCV-specific basic adaptor domain-containing protein</fullName>
    </recommendedName>
</protein>
<dbReference type="OrthoDB" id="711462at2"/>
<evidence type="ECO:0000313" key="4">
    <source>
        <dbReference type="Proteomes" id="UP000309872"/>
    </source>
</evidence>
<keyword evidence="2" id="KW-0732">Signal</keyword>
<accession>A0A4U0H1I7</accession>
<feature type="compositionally biased region" description="Low complexity" evidence="1">
    <location>
        <begin position="49"/>
        <end position="73"/>
    </location>
</feature>
<feature type="compositionally biased region" description="Polar residues" evidence="1">
    <location>
        <begin position="26"/>
        <end position="38"/>
    </location>
</feature>